<dbReference type="Proteomes" id="UP001447188">
    <property type="component" value="Unassembled WGS sequence"/>
</dbReference>
<gene>
    <name evidence="2" type="ORF">Q9L58_009268</name>
</gene>
<sequence>MDDSPTPSPFLQSFISQTLRITTTDTRVFVGELKCTDKAKNLILSRTHEYRYPAASELAAVVEKEKGTVGGVKMALKSRYIGLVVVPGEYVVKVEVEDGPLKPAERY</sequence>
<proteinExistence type="predicted"/>
<dbReference type="PANTHER" id="PTHR10701:SF5">
    <property type="entry name" value="N-ALPHA-ACETYLTRANSFERASE 38, NATC AUXILIARY SUBUNIT"/>
    <property type="match status" value="1"/>
</dbReference>
<dbReference type="Pfam" id="PF01423">
    <property type="entry name" value="LSM"/>
    <property type="match status" value="1"/>
</dbReference>
<dbReference type="InterPro" id="IPR001163">
    <property type="entry name" value="Sm_dom_euk/arc"/>
</dbReference>
<keyword evidence="3" id="KW-1185">Reference proteome</keyword>
<dbReference type="SMART" id="SM00651">
    <property type="entry name" value="Sm"/>
    <property type="match status" value="1"/>
</dbReference>
<dbReference type="InterPro" id="IPR034110">
    <property type="entry name" value="LSMD1_Sm"/>
</dbReference>
<dbReference type="InterPro" id="IPR010920">
    <property type="entry name" value="LSM_dom_sf"/>
</dbReference>
<dbReference type="PANTHER" id="PTHR10701">
    <property type="entry name" value="SMALL NUCLEAR RIBONUCLEOPROTEIN-ASSOCIATED PROTEIN B AND N"/>
    <property type="match status" value="1"/>
</dbReference>
<comment type="caution">
    <text evidence="2">The sequence shown here is derived from an EMBL/GenBank/DDBJ whole genome shotgun (WGS) entry which is preliminary data.</text>
</comment>
<evidence type="ECO:0000313" key="2">
    <source>
        <dbReference type="EMBL" id="KAL0631855.1"/>
    </source>
</evidence>
<dbReference type="InterPro" id="IPR050914">
    <property type="entry name" value="snRNP_SmB/NAA38-like"/>
</dbReference>
<protein>
    <recommendedName>
        <fullName evidence="1">Sm domain-containing protein</fullName>
    </recommendedName>
</protein>
<reference evidence="2 3" key="1">
    <citation type="submission" date="2024-02" db="EMBL/GenBank/DDBJ databases">
        <title>Discinaceae phylogenomics.</title>
        <authorList>
            <person name="Dirks A.C."/>
            <person name="James T.Y."/>
        </authorList>
    </citation>
    <scope>NUCLEOTIDE SEQUENCE [LARGE SCALE GENOMIC DNA]</scope>
    <source>
        <strain evidence="2 3">ACD0624</strain>
    </source>
</reference>
<dbReference type="Gene3D" id="2.30.30.100">
    <property type="match status" value="1"/>
</dbReference>
<dbReference type="CDD" id="cd06168">
    <property type="entry name" value="LSMD1"/>
    <property type="match status" value="1"/>
</dbReference>
<dbReference type="EMBL" id="JBBBZM010000204">
    <property type="protein sequence ID" value="KAL0631855.1"/>
    <property type="molecule type" value="Genomic_DNA"/>
</dbReference>
<dbReference type="SUPFAM" id="SSF50182">
    <property type="entry name" value="Sm-like ribonucleoproteins"/>
    <property type="match status" value="1"/>
</dbReference>
<feature type="domain" description="Sm" evidence="1">
    <location>
        <begin position="9"/>
        <end position="96"/>
    </location>
</feature>
<evidence type="ECO:0000259" key="1">
    <source>
        <dbReference type="SMART" id="SM00651"/>
    </source>
</evidence>
<evidence type="ECO:0000313" key="3">
    <source>
        <dbReference type="Proteomes" id="UP001447188"/>
    </source>
</evidence>
<name>A0ABR3G7U8_9PEZI</name>
<accession>A0ABR3G7U8</accession>
<organism evidence="2 3">
    <name type="scientific">Discina gigas</name>
    <dbReference type="NCBI Taxonomy" id="1032678"/>
    <lineage>
        <taxon>Eukaryota</taxon>
        <taxon>Fungi</taxon>
        <taxon>Dikarya</taxon>
        <taxon>Ascomycota</taxon>
        <taxon>Pezizomycotina</taxon>
        <taxon>Pezizomycetes</taxon>
        <taxon>Pezizales</taxon>
        <taxon>Discinaceae</taxon>
        <taxon>Discina</taxon>
    </lineage>
</organism>